<dbReference type="InterPro" id="IPR011871">
    <property type="entry name" value="Fib_succ_major"/>
</dbReference>
<feature type="domain" description="Fibrobacter succinogenes major paralogous" evidence="1">
    <location>
        <begin position="37"/>
        <end position="154"/>
    </location>
</feature>
<evidence type="ECO:0000259" key="1">
    <source>
        <dbReference type="Pfam" id="PF09603"/>
    </source>
</evidence>
<dbReference type="NCBIfam" id="TIGR02145">
    <property type="entry name" value="Fib_succ_major"/>
    <property type="match status" value="1"/>
</dbReference>
<accession>A0A098LJA3</accession>
<dbReference type="AlphaFoldDB" id="A0A098LJA3"/>
<evidence type="ECO:0000313" key="3">
    <source>
        <dbReference type="Proteomes" id="UP000030185"/>
    </source>
</evidence>
<dbReference type="STRING" id="153721.MYP_4296"/>
<dbReference type="Proteomes" id="UP000030185">
    <property type="component" value="Unassembled WGS sequence"/>
</dbReference>
<comment type="caution">
    <text evidence="2">The sequence shown here is derived from an EMBL/GenBank/DDBJ whole genome shotgun (WGS) entry which is preliminary data.</text>
</comment>
<evidence type="ECO:0000313" key="2">
    <source>
        <dbReference type="EMBL" id="GAL87066.1"/>
    </source>
</evidence>
<sequence length="191" mass="21823">MASILFLSCKKDKDNKPQQSAELTFKDPRDDKIYKTIRIGNQTWFAENLAYEGTFDVGSFSYPYSSLDSVKMYGMMYTGDAANIACPDRWHLPSDEEWKELEKYLGMSEEDLGKVSFSHLRGKDKNVALKLHKGGSSKFESMNIYGFGFYWTSTVVDSDQFLRSINIQAPAVFRSLEPISREACVRCLQNN</sequence>
<proteinExistence type="predicted"/>
<dbReference type="Pfam" id="PF09603">
    <property type="entry name" value="Fib_succ_major"/>
    <property type="match status" value="1"/>
</dbReference>
<dbReference type="EMBL" id="BBLT01000011">
    <property type="protein sequence ID" value="GAL87066.1"/>
    <property type="molecule type" value="Genomic_DNA"/>
</dbReference>
<keyword evidence="3" id="KW-1185">Reference proteome</keyword>
<gene>
    <name evidence="2" type="ORF">MYP_4296</name>
</gene>
<name>A0A098LJA3_9BACT</name>
<protein>
    <recommendedName>
        <fullName evidence="1">Fibrobacter succinogenes major paralogous domain-containing protein</fullName>
    </recommendedName>
</protein>
<reference evidence="2 3" key="1">
    <citation type="submission" date="2014-09" db="EMBL/GenBank/DDBJ databases">
        <title>Sporocytophaga myxococcoides PG-01 genome sequencing.</title>
        <authorList>
            <person name="Liu L."/>
            <person name="Gao P.J."/>
            <person name="Chen G.J."/>
            <person name="Wang L.S."/>
        </authorList>
    </citation>
    <scope>NUCLEOTIDE SEQUENCE [LARGE SCALE GENOMIC DNA]</scope>
    <source>
        <strain evidence="2 3">PG-01</strain>
    </source>
</reference>
<organism evidence="2 3">
    <name type="scientific">Sporocytophaga myxococcoides</name>
    <dbReference type="NCBI Taxonomy" id="153721"/>
    <lineage>
        <taxon>Bacteria</taxon>
        <taxon>Pseudomonadati</taxon>
        <taxon>Bacteroidota</taxon>
        <taxon>Cytophagia</taxon>
        <taxon>Cytophagales</taxon>
        <taxon>Cytophagaceae</taxon>
        <taxon>Sporocytophaga</taxon>
    </lineage>
</organism>
<dbReference type="eggNOG" id="COG1680">
    <property type="taxonomic scope" value="Bacteria"/>
</dbReference>